<evidence type="ECO:0000256" key="1">
    <source>
        <dbReference type="SAM" id="Phobius"/>
    </source>
</evidence>
<dbReference type="RefSeq" id="WP_268004970.1">
    <property type="nucleotide sequence ID" value="NZ_BSUT01000001.1"/>
</dbReference>
<keyword evidence="1" id="KW-0812">Transmembrane</keyword>
<evidence type="ECO:0000259" key="2">
    <source>
        <dbReference type="Pfam" id="PF00487"/>
    </source>
</evidence>
<feature type="transmembrane region" description="Helical" evidence="1">
    <location>
        <begin position="74"/>
        <end position="91"/>
    </location>
</feature>
<name>A0ABY6ZDW0_9BACL</name>
<organism evidence="3 4">
    <name type="scientific">Alicyclobacillus fastidiosus</name>
    <dbReference type="NCBI Taxonomy" id="392011"/>
    <lineage>
        <taxon>Bacteria</taxon>
        <taxon>Bacillati</taxon>
        <taxon>Bacillota</taxon>
        <taxon>Bacilli</taxon>
        <taxon>Bacillales</taxon>
        <taxon>Alicyclobacillaceae</taxon>
        <taxon>Alicyclobacillus</taxon>
    </lineage>
</organism>
<feature type="transmembrane region" description="Helical" evidence="1">
    <location>
        <begin position="45"/>
        <end position="62"/>
    </location>
</feature>
<feature type="domain" description="Fatty acid desaturase" evidence="2">
    <location>
        <begin position="39"/>
        <end position="277"/>
    </location>
</feature>
<feature type="transmembrane region" description="Helical" evidence="1">
    <location>
        <begin position="196"/>
        <end position="214"/>
    </location>
</feature>
<accession>A0ABY6ZDW0</accession>
<dbReference type="InterPro" id="IPR012171">
    <property type="entry name" value="Fatty_acid_desaturase"/>
</dbReference>
<dbReference type="EMBL" id="CP104067">
    <property type="protein sequence ID" value="WAH41070.1"/>
    <property type="molecule type" value="Genomic_DNA"/>
</dbReference>
<dbReference type="InterPro" id="IPR005804">
    <property type="entry name" value="FA_desaturase_dom"/>
</dbReference>
<dbReference type="Proteomes" id="UP001164761">
    <property type="component" value="Chromosome"/>
</dbReference>
<keyword evidence="4" id="KW-1185">Reference proteome</keyword>
<protein>
    <submittedName>
        <fullName evidence="3">Fatty acid desaturase</fullName>
    </submittedName>
</protein>
<feature type="transmembrane region" description="Helical" evidence="1">
    <location>
        <begin position="141"/>
        <end position="159"/>
    </location>
</feature>
<feature type="transmembrane region" description="Helical" evidence="1">
    <location>
        <begin position="21"/>
        <end position="39"/>
    </location>
</feature>
<dbReference type="Pfam" id="PF00487">
    <property type="entry name" value="FA_desaturase"/>
    <property type="match status" value="1"/>
</dbReference>
<reference evidence="3" key="1">
    <citation type="submission" date="2022-08" db="EMBL/GenBank/DDBJ databases">
        <title>Alicyclobacillus fastidiosus DSM 17978, complete genome.</title>
        <authorList>
            <person name="Wang Q."/>
            <person name="Cai R."/>
            <person name="Wang Z."/>
        </authorList>
    </citation>
    <scope>NUCLEOTIDE SEQUENCE</scope>
    <source>
        <strain evidence="3">DSM 17978</strain>
    </source>
</reference>
<keyword evidence="1" id="KW-0472">Membrane</keyword>
<dbReference type="PANTHER" id="PTHR19353">
    <property type="entry name" value="FATTY ACID DESATURASE 2"/>
    <property type="match status" value="1"/>
</dbReference>
<dbReference type="CDD" id="cd03507">
    <property type="entry name" value="Delta12-FADS-like"/>
    <property type="match status" value="1"/>
</dbReference>
<proteinExistence type="predicted"/>
<dbReference type="PANTHER" id="PTHR19353:SF73">
    <property type="entry name" value="FATTY ACID DESATURASE"/>
    <property type="match status" value="1"/>
</dbReference>
<sequence>MLTPYEKPNYKDSLWQLANSIVPYLGLWCLAAISMSYSFWVTLPLAMIASVFFMRVFIIFHDCGHYSFFRNRKANEIVGAVTGILTFFPYYKWRYEHAIHHATSSNLDHRGTGDLWILTVNEYVALPAFQRATYRLYRNPFVMFGLGPFYLFINARFNRKGAGLKERWNTYLTNLCLLASIGLLCLLLSWQMVLVVQGLILYCSGVVGVWMFYVQHQFEGTYFEETDDWDYFSAALRGSSFYRLPKILQWATGNIGFHHVHHLGPHIPNYNLQRVHESNVLLQKVPVIEFRLSLRSLRYRLWDEEQKKFVGFQDIRKRRSN</sequence>
<keyword evidence="1" id="KW-1133">Transmembrane helix</keyword>
<gene>
    <name evidence="3" type="ORF">NZD89_22755</name>
</gene>
<evidence type="ECO:0000313" key="4">
    <source>
        <dbReference type="Proteomes" id="UP001164761"/>
    </source>
</evidence>
<feature type="transmembrane region" description="Helical" evidence="1">
    <location>
        <begin position="171"/>
        <end position="190"/>
    </location>
</feature>
<evidence type="ECO:0000313" key="3">
    <source>
        <dbReference type="EMBL" id="WAH41070.1"/>
    </source>
</evidence>